<dbReference type="PANTHER" id="PTHR21624:SF1">
    <property type="entry name" value="ALKYLGLYCEROL MONOOXYGENASE"/>
    <property type="match status" value="1"/>
</dbReference>
<dbReference type="AlphaFoldDB" id="A0A935TBH2"/>
<organism evidence="10 11">
    <name type="scientific">Candidatus Accumulibacter affinis</name>
    <dbReference type="NCBI Taxonomy" id="2954384"/>
    <lineage>
        <taxon>Bacteria</taxon>
        <taxon>Pseudomonadati</taxon>
        <taxon>Pseudomonadota</taxon>
        <taxon>Betaproteobacteria</taxon>
        <taxon>Candidatus Accumulibacter</taxon>
    </lineage>
</organism>
<evidence type="ECO:0000256" key="4">
    <source>
        <dbReference type="ARBA" id="ARBA00023002"/>
    </source>
</evidence>
<dbReference type="Proteomes" id="UP000706151">
    <property type="component" value="Unassembled WGS sequence"/>
</dbReference>
<dbReference type="GO" id="GO:0008610">
    <property type="term" value="P:lipid biosynthetic process"/>
    <property type="evidence" value="ECO:0007669"/>
    <property type="project" value="InterPro"/>
</dbReference>
<dbReference type="GO" id="GO:0016020">
    <property type="term" value="C:membrane"/>
    <property type="evidence" value="ECO:0007669"/>
    <property type="project" value="GOC"/>
</dbReference>
<evidence type="ECO:0000313" key="11">
    <source>
        <dbReference type="Proteomes" id="UP000706151"/>
    </source>
</evidence>
<feature type="transmembrane region" description="Helical" evidence="8">
    <location>
        <begin position="80"/>
        <end position="103"/>
    </location>
</feature>
<reference evidence="10 11" key="1">
    <citation type="submission" date="2020-10" db="EMBL/GenBank/DDBJ databases">
        <title>Connecting structure to function with the recovery of over 1000 high-quality activated sludge metagenome-assembled genomes encoding full-length rRNA genes using long-read sequencing.</title>
        <authorList>
            <person name="Singleton C.M."/>
            <person name="Petriglieri F."/>
            <person name="Kristensen J.M."/>
            <person name="Kirkegaard R.H."/>
            <person name="Michaelsen T.Y."/>
            <person name="Andersen M.H."/>
            <person name="Karst S.M."/>
            <person name="Dueholm M.S."/>
            <person name="Nielsen P.H."/>
            <person name="Albertsen M."/>
        </authorList>
    </citation>
    <scope>NUCLEOTIDE SEQUENCE [LARGE SCALE GENOMIC DNA]</scope>
    <source>
        <strain evidence="10">Fred_18-Q3-R57-64_BAT3C.720</strain>
    </source>
</reference>
<sequence>MINAFLEAFVDLQGWLLAHLLEPVLLAMGLGSYVEMAFDGIEFFLCGVLQISAAFLLLRPLEALRPIEVWPDRRAVRVDVLYSFLDRLGIIPLLVFALLAPLLTSVDSWLRFNDIIPPQLEDLLPGLEARPMLSFLLYLLILDFAEYWRHRLSHTLRWWWALHAVHHSQRQMTLWTDSRNHLLDDLIGGFWFAVIALLVGVPPGHFIGLLIVVKTIENLSHVNARLSFGRFGELLLVSPRYHRWHHAIELPSGRPYRFGCNFAILFPIWDQLFGTQYRGQEMPPSGIRHGPLPESAAQSGFWEQQWDGLRALAATFLPSRPPAVSAFPSPHQPAAGSAGDDHHY</sequence>
<feature type="domain" description="Fatty acid hydroxylase" evidence="9">
    <location>
        <begin position="135"/>
        <end position="275"/>
    </location>
</feature>
<proteinExistence type="predicted"/>
<gene>
    <name evidence="10" type="ORF">IPK02_10680</name>
</gene>
<comment type="subcellular location">
    <subcellularLocation>
        <location evidence="1">Endomembrane system</location>
        <topology evidence="1">Multi-pass membrane protein</topology>
    </subcellularLocation>
</comment>
<evidence type="ECO:0000256" key="2">
    <source>
        <dbReference type="ARBA" id="ARBA00022692"/>
    </source>
</evidence>
<evidence type="ECO:0000313" key="10">
    <source>
        <dbReference type="EMBL" id="MBK7954378.1"/>
    </source>
</evidence>
<feature type="transmembrane region" description="Helical" evidence="8">
    <location>
        <begin position="40"/>
        <end position="59"/>
    </location>
</feature>
<dbReference type="GO" id="GO:0050479">
    <property type="term" value="F:glyceryl-ether monooxygenase activity"/>
    <property type="evidence" value="ECO:0007669"/>
    <property type="project" value="TreeGrafter"/>
</dbReference>
<keyword evidence="3 8" id="KW-1133">Transmembrane helix</keyword>
<protein>
    <submittedName>
        <fullName evidence="10">Sterol desaturase family protein</fullName>
    </submittedName>
</protein>
<name>A0A935TBH2_9PROT</name>
<evidence type="ECO:0000256" key="7">
    <source>
        <dbReference type="SAM" id="MobiDB-lite"/>
    </source>
</evidence>
<feature type="region of interest" description="Disordered" evidence="7">
    <location>
        <begin position="325"/>
        <end position="344"/>
    </location>
</feature>
<feature type="transmembrane region" description="Helical" evidence="8">
    <location>
        <begin position="129"/>
        <end position="148"/>
    </location>
</feature>
<keyword evidence="5" id="KW-0443">Lipid metabolism</keyword>
<dbReference type="Pfam" id="PF04116">
    <property type="entry name" value="FA_hydroxylase"/>
    <property type="match status" value="1"/>
</dbReference>
<dbReference type="EMBL" id="JADJOT010000009">
    <property type="protein sequence ID" value="MBK7954378.1"/>
    <property type="molecule type" value="Genomic_DNA"/>
</dbReference>
<accession>A0A935TBH2</accession>
<evidence type="ECO:0000256" key="8">
    <source>
        <dbReference type="SAM" id="Phobius"/>
    </source>
</evidence>
<dbReference type="GO" id="GO:0005506">
    <property type="term" value="F:iron ion binding"/>
    <property type="evidence" value="ECO:0007669"/>
    <property type="project" value="InterPro"/>
</dbReference>
<feature type="transmembrane region" description="Helical" evidence="8">
    <location>
        <begin position="12"/>
        <end position="34"/>
    </location>
</feature>
<dbReference type="PANTHER" id="PTHR21624">
    <property type="entry name" value="STEROL DESATURASE-RELATED PROTEIN"/>
    <property type="match status" value="1"/>
</dbReference>
<dbReference type="GO" id="GO:0006643">
    <property type="term" value="P:membrane lipid metabolic process"/>
    <property type="evidence" value="ECO:0007669"/>
    <property type="project" value="TreeGrafter"/>
</dbReference>
<evidence type="ECO:0000259" key="9">
    <source>
        <dbReference type="Pfam" id="PF04116"/>
    </source>
</evidence>
<evidence type="ECO:0000256" key="1">
    <source>
        <dbReference type="ARBA" id="ARBA00004127"/>
    </source>
</evidence>
<dbReference type="InterPro" id="IPR051689">
    <property type="entry name" value="Sterol_desaturase/TMEM195"/>
</dbReference>
<evidence type="ECO:0000256" key="3">
    <source>
        <dbReference type="ARBA" id="ARBA00022989"/>
    </source>
</evidence>
<evidence type="ECO:0000256" key="6">
    <source>
        <dbReference type="ARBA" id="ARBA00023136"/>
    </source>
</evidence>
<keyword evidence="4" id="KW-0560">Oxidoreductase</keyword>
<dbReference type="GO" id="GO:0012505">
    <property type="term" value="C:endomembrane system"/>
    <property type="evidence" value="ECO:0007669"/>
    <property type="project" value="UniProtKB-SubCell"/>
</dbReference>
<evidence type="ECO:0000256" key="5">
    <source>
        <dbReference type="ARBA" id="ARBA00023098"/>
    </source>
</evidence>
<dbReference type="InterPro" id="IPR006694">
    <property type="entry name" value="Fatty_acid_hydroxylase"/>
</dbReference>
<feature type="transmembrane region" description="Helical" evidence="8">
    <location>
        <begin position="189"/>
        <end position="213"/>
    </location>
</feature>
<comment type="caution">
    <text evidence="10">The sequence shown here is derived from an EMBL/GenBank/DDBJ whole genome shotgun (WGS) entry which is preliminary data.</text>
</comment>
<keyword evidence="6 8" id="KW-0472">Membrane</keyword>
<keyword evidence="2 8" id="KW-0812">Transmembrane</keyword>